<feature type="domain" description="HTH tetR-type" evidence="3">
    <location>
        <begin position="9"/>
        <end position="69"/>
    </location>
</feature>
<feature type="DNA-binding region" description="H-T-H motif" evidence="2">
    <location>
        <begin position="32"/>
        <end position="51"/>
    </location>
</feature>
<dbReference type="EMBL" id="CP117884">
    <property type="protein sequence ID" value="WDF82769.1"/>
    <property type="molecule type" value="Genomic_DNA"/>
</dbReference>
<gene>
    <name evidence="4" type="ORF">PQ472_00585</name>
</gene>
<evidence type="ECO:0000313" key="5">
    <source>
        <dbReference type="Proteomes" id="UP001220377"/>
    </source>
</evidence>
<reference evidence="4 5" key="1">
    <citation type="submission" date="2023-02" db="EMBL/GenBank/DDBJ databases">
        <title>Genome sequence of Lacticaseibacillus sp. KACC 23028.</title>
        <authorList>
            <person name="Kim S."/>
            <person name="Heo J."/>
            <person name="Kwon S.-W."/>
        </authorList>
    </citation>
    <scope>NUCLEOTIDE SEQUENCE [LARGE SCALE GENOMIC DNA]</scope>
    <source>
        <strain evidence="4 5">KACC 23028</strain>
    </source>
</reference>
<dbReference type="InterPro" id="IPR001647">
    <property type="entry name" value="HTH_TetR"/>
</dbReference>
<organism evidence="4 5">
    <name type="scientific">Lacticaseibacillus pabuli</name>
    <dbReference type="NCBI Taxonomy" id="3025672"/>
    <lineage>
        <taxon>Bacteria</taxon>
        <taxon>Bacillati</taxon>
        <taxon>Bacillota</taxon>
        <taxon>Bacilli</taxon>
        <taxon>Lactobacillales</taxon>
        <taxon>Lactobacillaceae</taxon>
        <taxon>Lacticaseibacillus</taxon>
    </lineage>
</organism>
<dbReference type="PROSITE" id="PS50977">
    <property type="entry name" value="HTH_TETR_2"/>
    <property type="match status" value="1"/>
</dbReference>
<sequence length="183" mass="21032">MTINTHKRHQTQQTIYDAFWQLYQRKAINQVTVKEITQTAGINRSTFYEYFADPYDVLAQLEKRLLPPLDNENKDGISYCLGVYEKNKNYFKVLLGQNGDPAFVYNLQDQLAEYFAYQLGSAVASDTQRYFKLQFVASGLVGVLQRYFDDNGGMTNDEVIALLQNMVLDGMHIRLVGNQFVAD</sequence>
<evidence type="ECO:0000256" key="2">
    <source>
        <dbReference type="PROSITE-ProRule" id="PRU00335"/>
    </source>
</evidence>
<evidence type="ECO:0000259" key="3">
    <source>
        <dbReference type="PROSITE" id="PS50977"/>
    </source>
</evidence>
<dbReference type="PANTHER" id="PTHR43479">
    <property type="entry name" value="ACREF/ENVCD OPERON REPRESSOR-RELATED"/>
    <property type="match status" value="1"/>
</dbReference>
<keyword evidence="1 2" id="KW-0238">DNA-binding</keyword>
<dbReference type="PANTHER" id="PTHR43479:SF7">
    <property type="entry name" value="TETR-FAMILY TRANSCRIPTIONAL REGULATOR"/>
    <property type="match status" value="1"/>
</dbReference>
<dbReference type="InterPro" id="IPR009057">
    <property type="entry name" value="Homeodomain-like_sf"/>
</dbReference>
<dbReference type="InterPro" id="IPR050624">
    <property type="entry name" value="HTH-type_Tx_Regulator"/>
</dbReference>
<evidence type="ECO:0000313" key="4">
    <source>
        <dbReference type="EMBL" id="WDF82769.1"/>
    </source>
</evidence>
<dbReference type="InterPro" id="IPR039532">
    <property type="entry name" value="TetR_C_Firmicutes"/>
</dbReference>
<dbReference type="Pfam" id="PF00440">
    <property type="entry name" value="TetR_N"/>
    <property type="match status" value="1"/>
</dbReference>
<dbReference type="RefSeq" id="WP_274260458.1">
    <property type="nucleotide sequence ID" value="NZ_CP117884.1"/>
</dbReference>
<protein>
    <submittedName>
        <fullName evidence="4">TetR/AcrR family transcriptional regulator</fullName>
    </submittedName>
</protein>
<keyword evidence="5" id="KW-1185">Reference proteome</keyword>
<dbReference type="SUPFAM" id="SSF46689">
    <property type="entry name" value="Homeodomain-like"/>
    <property type="match status" value="1"/>
</dbReference>
<proteinExistence type="predicted"/>
<dbReference type="Gene3D" id="1.10.357.10">
    <property type="entry name" value="Tetracycline Repressor, domain 2"/>
    <property type="match status" value="1"/>
</dbReference>
<name>A0ABY7WRF2_9LACO</name>
<evidence type="ECO:0000256" key="1">
    <source>
        <dbReference type="ARBA" id="ARBA00023125"/>
    </source>
</evidence>
<dbReference type="Pfam" id="PF14278">
    <property type="entry name" value="TetR_C_8"/>
    <property type="match status" value="1"/>
</dbReference>
<dbReference type="Proteomes" id="UP001220377">
    <property type="component" value="Chromosome"/>
</dbReference>
<accession>A0ABY7WRF2</accession>